<dbReference type="AlphaFoldDB" id="A0A5D3YGU0"/>
<sequence length="46" mass="5125">MGEELCLSTPGGRVHVHWDENGSTTAWASWHFLPSSWKLLAYLPVG</sequence>
<gene>
    <name evidence="1" type="ORF">BCL69_100423</name>
</gene>
<evidence type="ECO:0000313" key="1">
    <source>
        <dbReference type="EMBL" id="TYP93022.1"/>
    </source>
</evidence>
<reference evidence="1 2" key="1">
    <citation type="submission" date="2019-07" db="EMBL/GenBank/DDBJ databases">
        <title>Active sludge and wastewater microbial communities from Klosterneuburg, Austria.</title>
        <authorList>
            <person name="Wagner M."/>
        </authorList>
    </citation>
    <scope>NUCLEOTIDE SEQUENCE [LARGE SCALE GENOMIC DNA]</scope>
    <source>
        <strain evidence="1 2">Nm2</strain>
    </source>
</reference>
<dbReference type="Proteomes" id="UP000324176">
    <property type="component" value="Unassembled WGS sequence"/>
</dbReference>
<dbReference type="EMBL" id="VNHT01000004">
    <property type="protein sequence ID" value="TYP93022.1"/>
    <property type="molecule type" value="Genomic_DNA"/>
</dbReference>
<proteinExistence type="predicted"/>
<accession>A0A5D3YGU0</accession>
<comment type="caution">
    <text evidence="1">The sequence shown here is derived from an EMBL/GenBank/DDBJ whole genome shotgun (WGS) entry which is preliminary data.</text>
</comment>
<name>A0A5D3YGU0_9PROT</name>
<organism evidence="1 2">
    <name type="scientific">Nitrosomonas communis</name>
    <dbReference type="NCBI Taxonomy" id="44574"/>
    <lineage>
        <taxon>Bacteria</taxon>
        <taxon>Pseudomonadati</taxon>
        <taxon>Pseudomonadota</taxon>
        <taxon>Betaproteobacteria</taxon>
        <taxon>Nitrosomonadales</taxon>
        <taxon>Nitrosomonadaceae</taxon>
        <taxon>Nitrosomonas</taxon>
    </lineage>
</organism>
<protein>
    <submittedName>
        <fullName evidence="1">Uncharacterized protein</fullName>
    </submittedName>
</protein>
<evidence type="ECO:0000313" key="2">
    <source>
        <dbReference type="Proteomes" id="UP000324176"/>
    </source>
</evidence>